<evidence type="ECO:0000313" key="2">
    <source>
        <dbReference type="EMBL" id="MED6213256.1"/>
    </source>
</evidence>
<feature type="domain" description="BURP" evidence="1">
    <location>
        <begin position="104"/>
        <end position="219"/>
    </location>
</feature>
<dbReference type="InterPro" id="IPR044816">
    <property type="entry name" value="BURP"/>
</dbReference>
<organism evidence="2 3">
    <name type="scientific">Stylosanthes scabra</name>
    <dbReference type="NCBI Taxonomy" id="79078"/>
    <lineage>
        <taxon>Eukaryota</taxon>
        <taxon>Viridiplantae</taxon>
        <taxon>Streptophyta</taxon>
        <taxon>Embryophyta</taxon>
        <taxon>Tracheophyta</taxon>
        <taxon>Spermatophyta</taxon>
        <taxon>Magnoliopsida</taxon>
        <taxon>eudicotyledons</taxon>
        <taxon>Gunneridae</taxon>
        <taxon>Pentapetalae</taxon>
        <taxon>rosids</taxon>
        <taxon>fabids</taxon>
        <taxon>Fabales</taxon>
        <taxon>Fabaceae</taxon>
        <taxon>Papilionoideae</taxon>
        <taxon>50 kb inversion clade</taxon>
        <taxon>dalbergioids sensu lato</taxon>
        <taxon>Dalbergieae</taxon>
        <taxon>Pterocarpus clade</taxon>
        <taxon>Stylosanthes</taxon>
    </lineage>
</organism>
<proteinExistence type="predicted"/>
<dbReference type="Proteomes" id="UP001341840">
    <property type="component" value="Unassembled WGS sequence"/>
</dbReference>
<dbReference type="SMART" id="SM01045">
    <property type="entry name" value="BURP"/>
    <property type="match status" value="1"/>
</dbReference>
<reference evidence="2 3" key="1">
    <citation type="journal article" date="2023" name="Plants (Basel)">
        <title>Bridging the Gap: Combining Genomics and Transcriptomics Approaches to Understand Stylosanthes scabra, an Orphan Legume from the Brazilian Caatinga.</title>
        <authorList>
            <person name="Ferreira-Neto J.R.C."/>
            <person name="da Silva M.D."/>
            <person name="Binneck E."/>
            <person name="de Melo N.F."/>
            <person name="da Silva R.H."/>
            <person name="de Melo A.L.T.M."/>
            <person name="Pandolfi V."/>
            <person name="Bustamante F.O."/>
            <person name="Brasileiro-Vidal A.C."/>
            <person name="Benko-Iseppon A.M."/>
        </authorList>
    </citation>
    <scope>NUCLEOTIDE SEQUENCE [LARGE SCALE GENOMIC DNA]</scope>
    <source>
        <tissue evidence="2">Leaves</tissue>
    </source>
</reference>
<gene>
    <name evidence="2" type="ORF">PIB30_091406</name>
</gene>
<dbReference type="InterPro" id="IPR004873">
    <property type="entry name" value="BURP_dom"/>
</dbReference>
<accession>A0ABU6YTJ9</accession>
<dbReference type="PANTHER" id="PTHR31236">
    <property type="entry name" value="BURP DOMAIN PROTEIN USPL1-LIKE"/>
    <property type="match status" value="1"/>
</dbReference>
<name>A0ABU6YTJ9_9FABA</name>
<dbReference type="PANTHER" id="PTHR31236:SF2">
    <property type="entry name" value="BURP DOMAIN PROTEIN RD22"/>
    <property type="match status" value="1"/>
</dbReference>
<dbReference type="Pfam" id="PF03181">
    <property type="entry name" value="BURP"/>
    <property type="match status" value="1"/>
</dbReference>
<evidence type="ECO:0000313" key="3">
    <source>
        <dbReference type="Proteomes" id="UP001341840"/>
    </source>
</evidence>
<comment type="caution">
    <text evidence="2">The sequence shown here is derived from an EMBL/GenBank/DDBJ whole genome shotgun (WGS) entry which is preliminary data.</text>
</comment>
<keyword evidence="3" id="KW-1185">Reference proteome</keyword>
<dbReference type="EMBL" id="JASCZI010243478">
    <property type="protein sequence ID" value="MED6213256.1"/>
    <property type="molecule type" value="Genomic_DNA"/>
</dbReference>
<dbReference type="PROSITE" id="PS51277">
    <property type="entry name" value="BURP"/>
    <property type="match status" value="1"/>
</dbReference>
<protein>
    <recommendedName>
        <fullName evidence="1">BURP domain-containing protein</fullName>
    </recommendedName>
</protein>
<evidence type="ECO:0000259" key="1">
    <source>
        <dbReference type="PROSITE" id="PS51277"/>
    </source>
</evidence>
<sequence length="219" mass="24753">MPKAFKDLLVQPPAGCFKQGCKNPTDLRTMRSGALVQQQATRSSKGEVPNGVFILDLYDDHSKFKNTLEKSIRTLYQNLDAFKMYYHDKKTEDDNKPRVSNGTFFFERDLLPGKKLILGLIKPTSEFTFLPDKISKAIPFSSNRFPEILKRLNIEADSTDAGSMRQTLALCEKPAIKGEEVYCATSLESVLDFAVSKLGKNIRLVSTEFERETQDQNTV</sequence>